<comment type="subcellular location">
    <subcellularLocation>
        <location evidence="1">Cell membrane</location>
        <topology evidence="1">Multi-pass membrane protein</topology>
    </subcellularLocation>
</comment>
<evidence type="ECO:0000256" key="2">
    <source>
        <dbReference type="ARBA" id="ARBA00007783"/>
    </source>
</evidence>
<dbReference type="PROSITE" id="PS51012">
    <property type="entry name" value="ABC_TM2"/>
    <property type="match status" value="1"/>
</dbReference>
<feature type="transmembrane region" description="Helical" evidence="8">
    <location>
        <begin position="228"/>
        <end position="253"/>
    </location>
</feature>
<comment type="similarity">
    <text evidence="2">Belongs to the ABC-2 integral membrane protein family.</text>
</comment>
<dbReference type="RefSeq" id="WP_040357124.1">
    <property type="nucleotide sequence ID" value="NZ_FNND01000002.1"/>
</dbReference>
<gene>
    <name evidence="10" type="ORF">SAMN05444420_102398</name>
</gene>
<feature type="transmembrane region" description="Helical" evidence="8">
    <location>
        <begin position="291"/>
        <end position="310"/>
    </location>
</feature>
<dbReference type="Proteomes" id="UP000182771">
    <property type="component" value="Unassembled WGS sequence"/>
</dbReference>
<protein>
    <submittedName>
        <fullName evidence="10">ABC-2 type transport system permease protein</fullName>
    </submittedName>
</protein>
<evidence type="ECO:0000256" key="4">
    <source>
        <dbReference type="ARBA" id="ARBA00022475"/>
    </source>
</evidence>
<feature type="transmembrane region" description="Helical" evidence="8">
    <location>
        <begin position="350"/>
        <end position="368"/>
    </location>
</feature>
<dbReference type="InterPro" id="IPR051449">
    <property type="entry name" value="ABC-2_transporter_component"/>
</dbReference>
<keyword evidence="3" id="KW-0813">Transport</keyword>
<reference evidence="10 11" key="1">
    <citation type="submission" date="2016-10" db="EMBL/GenBank/DDBJ databases">
        <authorList>
            <person name="Varghese N."/>
            <person name="Submissions S."/>
        </authorList>
    </citation>
    <scope>NUCLEOTIDE SEQUENCE [LARGE SCALE GENOMIC DNA]</scope>
    <source>
        <strain evidence="10 11">DSM 11449</strain>
    </source>
</reference>
<keyword evidence="11" id="KW-1185">Reference proteome</keyword>
<name>A0A1H2U310_9FLAO</name>
<dbReference type="AlphaFoldDB" id="A0A1H2U310"/>
<evidence type="ECO:0000259" key="9">
    <source>
        <dbReference type="PROSITE" id="PS51012"/>
    </source>
</evidence>
<dbReference type="InterPro" id="IPR047817">
    <property type="entry name" value="ABC2_TM_bact-type"/>
</dbReference>
<dbReference type="OrthoDB" id="9808686at2"/>
<evidence type="ECO:0000256" key="3">
    <source>
        <dbReference type="ARBA" id="ARBA00022448"/>
    </source>
</evidence>
<keyword evidence="6 8" id="KW-1133">Transmembrane helix</keyword>
<proteinExistence type="inferred from homology"/>
<dbReference type="Pfam" id="PF12698">
    <property type="entry name" value="ABC2_membrane_3"/>
    <property type="match status" value="1"/>
</dbReference>
<evidence type="ECO:0000256" key="5">
    <source>
        <dbReference type="ARBA" id="ARBA00022692"/>
    </source>
</evidence>
<sequence length="372" mass="41608">MKTLSFILQKEFKQIFRDKTILAMMFVAPMMQLIILPLVANFDVKNINLVYVDHDQSPYSHQLIQKITSSGYFRLVDAPFSYKEGLSLIEDGKADVVLEVPEGFERNLVREGRQALGVSIDAINGSKSSLGGAYLLSVIREFNAELDVNIKAPQRIGAVAKLNVASTHWYNPHLQYTRYIVPGILAILLTIIGGFLSALNVVREKEIGTIEQINVTPIKKWQFILGKLIPFLVVGLILFTLGLTVMYVVYGIFPAGSLLTLYAFAAMYLIAILGFGLLVSTYADSQLQAMFIAYFFIMIFLLMSGFLTSVDSMPAWSREVSNAIPITHFVNAIRLIVLKGSSFLQLSTEFLYLVGFAVLLNSWAVWNYRKTS</sequence>
<dbReference type="PANTHER" id="PTHR30294:SF29">
    <property type="entry name" value="MULTIDRUG ABC TRANSPORTER PERMEASE YBHS-RELATED"/>
    <property type="match status" value="1"/>
</dbReference>
<comment type="caution">
    <text evidence="10">The sequence shown here is derived from an EMBL/GenBank/DDBJ whole genome shotgun (WGS) entry which is preliminary data.</text>
</comment>
<keyword evidence="4" id="KW-1003">Cell membrane</keyword>
<evidence type="ECO:0000256" key="1">
    <source>
        <dbReference type="ARBA" id="ARBA00004651"/>
    </source>
</evidence>
<feature type="domain" description="ABC transmembrane type-2" evidence="9">
    <location>
        <begin position="136"/>
        <end position="371"/>
    </location>
</feature>
<feature type="transmembrane region" description="Helical" evidence="8">
    <location>
        <begin position="179"/>
        <end position="202"/>
    </location>
</feature>
<evidence type="ECO:0000313" key="10">
    <source>
        <dbReference type="EMBL" id="SDW50298.1"/>
    </source>
</evidence>
<evidence type="ECO:0000256" key="6">
    <source>
        <dbReference type="ARBA" id="ARBA00022989"/>
    </source>
</evidence>
<dbReference type="GO" id="GO:0140359">
    <property type="term" value="F:ABC-type transporter activity"/>
    <property type="evidence" value="ECO:0007669"/>
    <property type="project" value="InterPro"/>
</dbReference>
<dbReference type="EMBL" id="FNND01000002">
    <property type="protein sequence ID" value="SDW50298.1"/>
    <property type="molecule type" value="Genomic_DNA"/>
</dbReference>
<feature type="transmembrane region" description="Helical" evidence="8">
    <location>
        <begin position="21"/>
        <end position="40"/>
    </location>
</feature>
<evidence type="ECO:0000256" key="8">
    <source>
        <dbReference type="SAM" id="Phobius"/>
    </source>
</evidence>
<dbReference type="InterPro" id="IPR013525">
    <property type="entry name" value="ABC2_TM"/>
</dbReference>
<organism evidence="10 11">
    <name type="scientific">Capnocytophaga granulosa</name>
    <dbReference type="NCBI Taxonomy" id="45242"/>
    <lineage>
        <taxon>Bacteria</taxon>
        <taxon>Pseudomonadati</taxon>
        <taxon>Bacteroidota</taxon>
        <taxon>Flavobacteriia</taxon>
        <taxon>Flavobacteriales</taxon>
        <taxon>Flavobacteriaceae</taxon>
        <taxon>Capnocytophaga</taxon>
    </lineage>
</organism>
<keyword evidence="5 8" id="KW-0812">Transmembrane</keyword>
<feature type="transmembrane region" description="Helical" evidence="8">
    <location>
        <begin position="259"/>
        <end position="279"/>
    </location>
</feature>
<dbReference type="Gene3D" id="3.40.1710.10">
    <property type="entry name" value="abc type-2 transporter like domain"/>
    <property type="match status" value="1"/>
</dbReference>
<evidence type="ECO:0000313" key="11">
    <source>
        <dbReference type="Proteomes" id="UP000182771"/>
    </source>
</evidence>
<dbReference type="GO" id="GO:0005886">
    <property type="term" value="C:plasma membrane"/>
    <property type="evidence" value="ECO:0007669"/>
    <property type="project" value="UniProtKB-SubCell"/>
</dbReference>
<accession>A0A1H2U310</accession>
<dbReference type="PANTHER" id="PTHR30294">
    <property type="entry name" value="MEMBRANE COMPONENT OF ABC TRANSPORTER YHHJ-RELATED"/>
    <property type="match status" value="1"/>
</dbReference>
<evidence type="ECO:0000256" key="7">
    <source>
        <dbReference type="ARBA" id="ARBA00023136"/>
    </source>
</evidence>
<keyword evidence="7 8" id="KW-0472">Membrane</keyword>
<dbReference type="GeneID" id="85016487"/>